<keyword evidence="1 2" id="KW-0238">DNA-binding</keyword>
<dbReference type="PANTHER" id="PTHR30055">
    <property type="entry name" value="HTH-TYPE TRANSCRIPTIONAL REGULATOR RUTR"/>
    <property type="match status" value="1"/>
</dbReference>
<accession>A0ABV1DXI9</accession>
<evidence type="ECO:0000256" key="2">
    <source>
        <dbReference type="PROSITE-ProRule" id="PRU00335"/>
    </source>
</evidence>
<dbReference type="InterPro" id="IPR023772">
    <property type="entry name" value="DNA-bd_HTH_TetR-type_CS"/>
</dbReference>
<proteinExistence type="predicted"/>
<gene>
    <name evidence="4" type="ORF">WMO26_02795</name>
</gene>
<evidence type="ECO:0000259" key="3">
    <source>
        <dbReference type="PROSITE" id="PS50977"/>
    </source>
</evidence>
<dbReference type="PROSITE" id="PS01081">
    <property type="entry name" value="HTH_TETR_1"/>
    <property type="match status" value="1"/>
</dbReference>
<dbReference type="InterPro" id="IPR001647">
    <property type="entry name" value="HTH_TetR"/>
</dbReference>
<dbReference type="EMBL" id="JBBMFD010000002">
    <property type="protein sequence ID" value="MEQ2439750.1"/>
    <property type="molecule type" value="Genomic_DNA"/>
</dbReference>
<dbReference type="SUPFAM" id="SSF46689">
    <property type="entry name" value="Homeodomain-like"/>
    <property type="match status" value="1"/>
</dbReference>
<reference evidence="4 5" key="1">
    <citation type="submission" date="2024-03" db="EMBL/GenBank/DDBJ databases">
        <title>Human intestinal bacterial collection.</title>
        <authorList>
            <person name="Pauvert C."/>
            <person name="Hitch T.C.A."/>
            <person name="Clavel T."/>
        </authorList>
    </citation>
    <scope>NUCLEOTIDE SEQUENCE [LARGE SCALE GENOMIC DNA]</scope>
    <source>
        <strain evidence="4 5">CLA-JM-H44</strain>
    </source>
</reference>
<dbReference type="Gene3D" id="1.10.357.10">
    <property type="entry name" value="Tetracycline Repressor, domain 2"/>
    <property type="match status" value="1"/>
</dbReference>
<dbReference type="PRINTS" id="PR00455">
    <property type="entry name" value="HTHTETR"/>
</dbReference>
<feature type="DNA-binding region" description="H-T-H motif" evidence="2">
    <location>
        <begin position="29"/>
        <end position="48"/>
    </location>
</feature>
<dbReference type="InterPro" id="IPR050109">
    <property type="entry name" value="HTH-type_TetR-like_transc_reg"/>
</dbReference>
<dbReference type="Pfam" id="PF00440">
    <property type="entry name" value="TetR_N"/>
    <property type="match status" value="1"/>
</dbReference>
<protein>
    <submittedName>
        <fullName evidence="4">TetR/AcrR family transcriptional regulator</fullName>
    </submittedName>
</protein>
<sequence>MQVQKDDVRNKIIAAATEEFLNAGYQQSSMRNIAAQAGITVGNVYAYFGGKDALFESIISPVWQSLNRLISIPVDTQDLMTLPTLNQITDLITETFLENRPQFLILMNKSAGSPYKNARAELSAMISGRLSRDILPQCDPLLADAMAGAILEGIFTVFNHYGGDGSRLRTLISELLGLLLGSIPCKYPPKHE</sequence>
<comment type="caution">
    <text evidence="4">The sequence shown here is derived from an EMBL/GenBank/DDBJ whole genome shotgun (WGS) entry which is preliminary data.</text>
</comment>
<dbReference type="PANTHER" id="PTHR30055:SF226">
    <property type="entry name" value="HTH-TYPE TRANSCRIPTIONAL REGULATOR PKSA"/>
    <property type="match status" value="1"/>
</dbReference>
<dbReference type="PROSITE" id="PS50977">
    <property type="entry name" value="HTH_TETR_2"/>
    <property type="match status" value="1"/>
</dbReference>
<name>A0ABV1DXI9_9FIRM</name>
<evidence type="ECO:0000256" key="1">
    <source>
        <dbReference type="ARBA" id="ARBA00023125"/>
    </source>
</evidence>
<evidence type="ECO:0000313" key="5">
    <source>
        <dbReference type="Proteomes" id="UP001489509"/>
    </source>
</evidence>
<keyword evidence="5" id="KW-1185">Reference proteome</keyword>
<dbReference type="InterPro" id="IPR009057">
    <property type="entry name" value="Homeodomain-like_sf"/>
</dbReference>
<evidence type="ECO:0000313" key="4">
    <source>
        <dbReference type="EMBL" id="MEQ2439750.1"/>
    </source>
</evidence>
<organism evidence="4 5">
    <name type="scientific">Solibaculum intestinale</name>
    <dbReference type="NCBI Taxonomy" id="3133165"/>
    <lineage>
        <taxon>Bacteria</taxon>
        <taxon>Bacillati</taxon>
        <taxon>Bacillota</taxon>
        <taxon>Clostridia</taxon>
        <taxon>Eubacteriales</taxon>
        <taxon>Oscillospiraceae</taxon>
        <taxon>Solibaculum</taxon>
    </lineage>
</organism>
<dbReference type="RefSeq" id="WP_349218012.1">
    <property type="nucleotide sequence ID" value="NZ_JBBMFD010000002.1"/>
</dbReference>
<dbReference type="Proteomes" id="UP001489509">
    <property type="component" value="Unassembled WGS sequence"/>
</dbReference>
<feature type="domain" description="HTH tetR-type" evidence="3">
    <location>
        <begin position="6"/>
        <end position="66"/>
    </location>
</feature>